<name>A0AAV9D8M0_ACOCL</name>
<reference evidence="3" key="2">
    <citation type="submission" date="2023-06" db="EMBL/GenBank/DDBJ databases">
        <authorList>
            <person name="Ma L."/>
            <person name="Liu K.-W."/>
            <person name="Li Z."/>
            <person name="Hsiao Y.-Y."/>
            <person name="Qi Y."/>
            <person name="Fu T."/>
            <person name="Tang G."/>
            <person name="Zhang D."/>
            <person name="Sun W.-H."/>
            <person name="Liu D.-K."/>
            <person name="Li Y."/>
            <person name="Chen G.-Z."/>
            <person name="Liu X.-D."/>
            <person name="Liao X.-Y."/>
            <person name="Jiang Y.-T."/>
            <person name="Yu X."/>
            <person name="Hao Y."/>
            <person name="Huang J."/>
            <person name="Zhao X.-W."/>
            <person name="Ke S."/>
            <person name="Chen Y.-Y."/>
            <person name="Wu W.-L."/>
            <person name="Hsu J.-L."/>
            <person name="Lin Y.-F."/>
            <person name="Huang M.-D."/>
            <person name="Li C.-Y."/>
            <person name="Huang L."/>
            <person name="Wang Z.-W."/>
            <person name="Zhao X."/>
            <person name="Zhong W.-Y."/>
            <person name="Peng D.-H."/>
            <person name="Ahmad S."/>
            <person name="Lan S."/>
            <person name="Zhang J.-S."/>
            <person name="Tsai W.-C."/>
            <person name="Van De Peer Y."/>
            <person name="Liu Z.-J."/>
        </authorList>
    </citation>
    <scope>NUCLEOTIDE SEQUENCE</scope>
    <source>
        <strain evidence="3">CP</strain>
        <tissue evidence="3">Leaves</tissue>
    </source>
</reference>
<dbReference type="Pfam" id="PF13621">
    <property type="entry name" value="Cupin_8"/>
    <property type="match status" value="2"/>
</dbReference>
<sequence length="503" mass="56563">MDRAPEIIRFDYGLSFPDDFPSSVEPKNVPAVFHGAVKDWIAISKWDPHNGGLDYLQDRVGSATVEAMLSRTPPVFYGDLRSHERVPLPFSTFVSFCKNVLQNVASDASTSGKQETDAMDSDDKCSVLEVPLNGVYLAQENKLIVQVPILNMENKERSSLEVLKDDIQMPMFLDRRPLASINLWMNSVRSRSSTHYDPHHNILCVVSGCKQDIAKPDFSAHPRAKHFMDHSQRVVLNAGDALFIPEGWFHQVDSDDLTIANKLLPVPSRKSAENALHQSANRMPEGCHDRDSDETTCSYNLKGNNEMKVSVLHELELIEHQALHELVSLVHETISVASQCHIAPSNLDEDPKSDAKCESEKVVTSNSLHLEDDSVASILWNLDPPNLRNVLVAMMNNFPRTLEALILHALSPVGAEVLTRKFDQMDQQISKEKQSEFYQLFYGVFDDQFAAMEAILNGKETFAFQKPYIEVLSYDSLQAFRNVMDQYLGANNTTGMPEQWASK</sequence>
<dbReference type="EMBL" id="JAUJYO010000015">
    <property type="protein sequence ID" value="KAK1296587.1"/>
    <property type="molecule type" value="Genomic_DNA"/>
</dbReference>
<evidence type="ECO:0000313" key="4">
    <source>
        <dbReference type="Proteomes" id="UP001180020"/>
    </source>
</evidence>
<comment type="caution">
    <text evidence="3">The sequence shown here is derived from an EMBL/GenBank/DDBJ whole genome shotgun (WGS) entry which is preliminary data.</text>
</comment>
<dbReference type="Gene3D" id="2.60.120.650">
    <property type="entry name" value="Cupin"/>
    <property type="match status" value="1"/>
</dbReference>
<dbReference type="CDD" id="cd02208">
    <property type="entry name" value="cupin_RmlC-like"/>
    <property type="match status" value="1"/>
</dbReference>
<dbReference type="PANTHER" id="PTHR12461">
    <property type="entry name" value="HYPOXIA-INDUCIBLE FACTOR 1 ALPHA INHIBITOR-RELATED"/>
    <property type="match status" value="1"/>
</dbReference>
<feature type="domain" description="JmjC" evidence="2">
    <location>
        <begin position="158"/>
        <end position="280"/>
    </location>
</feature>
<reference evidence="3" key="1">
    <citation type="journal article" date="2023" name="Nat. Commun.">
        <title>Diploid and tetraploid genomes of Acorus and the evolution of monocots.</title>
        <authorList>
            <person name="Ma L."/>
            <person name="Liu K.W."/>
            <person name="Li Z."/>
            <person name="Hsiao Y.Y."/>
            <person name="Qi Y."/>
            <person name="Fu T."/>
            <person name="Tang G.D."/>
            <person name="Zhang D."/>
            <person name="Sun W.H."/>
            <person name="Liu D.K."/>
            <person name="Li Y."/>
            <person name="Chen G.Z."/>
            <person name="Liu X.D."/>
            <person name="Liao X.Y."/>
            <person name="Jiang Y.T."/>
            <person name="Yu X."/>
            <person name="Hao Y."/>
            <person name="Huang J."/>
            <person name="Zhao X.W."/>
            <person name="Ke S."/>
            <person name="Chen Y.Y."/>
            <person name="Wu W.L."/>
            <person name="Hsu J.L."/>
            <person name="Lin Y.F."/>
            <person name="Huang M.D."/>
            <person name="Li C.Y."/>
            <person name="Huang L."/>
            <person name="Wang Z.W."/>
            <person name="Zhao X."/>
            <person name="Zhong W.Y."/>
            <person name="Peng D.H."/>
            <person name="Ahmad S."/>
            <person name="Lan S."/>
            <person name="Zhang J.S."/>
            <person name="Tsai W.C."/>
            <person name="Van de Peer Y."/>
            <person name="Liu Z.J."/>
        </authorList>
    </citation>
    <scope>NUCLEOTIDE SEQUENCE</scope>
    <source>
        <strain evidence="3">CP</strain>
    </source>
</reference>
<accession>A0AAV9D8M0</accession>
<comment type="similarity">
    <text evidence="1">Belongs to the JARID1 histone demethylase family.</text>
</comment>
<evidence type="ECO:0000256" key="1">
    <source>
        <dbReference type="ARBA" id="ARBA00006801"/>
    </source>
</evidence>
<protein>
    <recommendedName>
        <fullName evidence="2">JmjC domain-containing protein</fullName>
    </recommendedName>
</protein>
<keyword evidence="4" id="KW-1185">Reference proteome</keyword>
<organism evidence="3 4">
    <name type="scientific">Acorus calamus</name>
    <name type="common">Sweet flag</name>
    <dbReference type="NCBI Taxonomy" id="4465"/>
    <lineage>
        <taxon>Eukaryota</taxon>
        <taxon>Viridiplantae</taxon>
        <taxon>Streptophyta</taxon>
        <taxon>Embryophyta</taxon>
        <taxon>Tracheophyta</taxon>
        <taxon>Spermatophyta</taxon>
        <taxon>Magnoliopsida</taxon>
        <taxon>Liliopsida</taxon>
        <taxon>Acoraceae</taxon>
        <taxon>Acorus</taxon>
    </lineage>
</organism>
<dbReference type="AlphaFoldDB" id="A0AAV9D8M0"/>
<dbReference type="SUPFAM" id="SSF51197">
    <property type="entry name" value="Clavaminate synthase-like"/>
    <property type="match status" value="1"/>
</dbReference>
<dbReference type="InterPro" id="IPR003347">
    <property type="entry name" value="JmjC_dom"/>
</dbReference>
<dbReference type="InterPro" id="IPR041667">
    <property type="entry name" value="Cupin_8"/>
</dbReference>
<dbReference type="PROSITE" id="PS51184">
    <property type="entry name" value="JMJC"/>
    <property type="match status" value="1"/>
</dbReference>
<gene>
    <name evidence="3" type="ORF">QJS10_CPB15g01871</name>
</gene>
<proteinExistence type="inferred from homology"/>
<dbReference type="SMART" id="SM00558">
    <property type="entry name" value="JmjC"/>
    <property type="match status" value="1"/>
</dbReference>
<evidence type="ECO:0000259" key="2">
    <source>
        <dbReference type="PROSITE" id="PS51184"/>
    </source>
</evidence>
<evidence type="ECO:0000313" key="3">
    <source>
        <dbReference type="EMBL" id="KAK1296587.1"/>
    </source>
</evidence>
<dbReference type="PANTHER" id="PTHR12461:SF102">
    <property type="entry name" value="LYSINE-SPECIFIC DEMETHYLASE JMJ31"/>
    <property type="match status" value="1"/>
</dbReference>
<dbReference type="Proteomes" id="UP001180020">
    <property type="component" value="Unassembled WGS sequence"/>
</dbReference>